<dbReference type="InterPro" id="IPR012675">
    <property type="entry name" value="Beta-grasp_dom_sf"/>
</dbReference>
<dbReference type="Pfam" id="PF00111">
    <property type="entry name" value="Fer2"/>
    <property type="match status" value="1"/>
</dbReference>
<keyword evidence="9" id="KW-1185">Reference proteome</keyword>
<evidence type="ECO:0000313" key="9">
    <source>
        <dbReference type="Proteomes" id="UP001195483"/>
    </source>
</evidence>
<keyword evidence="4" id="KW-0408">Iron</keyword>
<evidence type="ECO:0000256" key="2">
    <source>
        <dbReference type="ARBA" id="ARBA00022723"/>
    </source>
</evidence>
<evidence type="ECO:0000313" key="8">
    <source>
        <dbReference type="EMBL" id="KAK3605039.1"/>
    </source>
</evidence>
<dbReference type="PROSITE" id="PS50263">
    <property type="entry name" value="CN_HYDROLASE"/>
    <property type="match status" value="1"/>
</dbReference>
<dbReference type="AlphaFoldDB" id="A0AAE0W8I8"/>
<dbReference type="CDD" id="cd00207">
    <property type="entry name" value="fer2"/>
    <property type="match status" value="1"/>
</dbReference>
<dbReference type="InterPro" id="IPR050345">
    <property type="entry name" value="Aliph_Amidase/BUP"/>
</dbReference>
<feature type="domain" description="CN hydrolase" evidence="6">
    <location>
        <begin position="82"/>
        <end position="348"/>
    </location>
</feature>
<name>A0AAE0W8I8_9BIVA</name>
<dbReference type="GO" id="GO:0046872">
    <property type="term" value="F:metal ion binding"/>
    <property type="evidence" value="ECO:0007669"/>
    <property type="project" value="UniProtKB-KW"/>
</dbReference>
<dbReference type="GO" id="GO:0140647">
    <property type="term" value="P:P450-containing electron transport chain"/>
    <property type="evidence" value="ECO:0007669"/>
    <property type="project" value="InterPro"/>
</dbReference>
<dbReference type="GO" id="GO:0050126">
    <property type="term" value="F:N-carbamoylputrescine amidase activity"/>
    <property type="evidence" value="ECO:0007669"/>
    <property type="project" value="TreeGrafter"/>
</dbReference>
<dbReference type="PANTHER" id="PTHR43674">
    <property type="entry name" value="NITRILASE C965.09-RELATED"/>
    <property type="match status" value="1"/>
</dbReference>
<evidence type="ECO:0000256" key="3">
    <source>
        <dbReference type="ARBA" id="ARBA00022801"/>
    </source>
</evidence>
<evidence type="ECO:0008006" key="10">
    <source>
        <dbReference type="Google" id="ProtNLM"/>
    </source>
</evidence>
<reference evidence="8" key="1">
    <citation type="journal article" date="2021" name="Genome Biol. Evol.">
        <title>A High-Quality Reference Genome for a Parasitic Bivalve with Doubly Uniparental Inheritance (Bivalvia: Unionida).</title>
        <authorList>
            <person name="Smith C.H."/>
        </authorList>
    </citation>
    <scope>NUCLEOTIDE SEQUENCE</scope>
    <source>
        <strain evidence="8">CHS0354</strain>
    </source>
</reference>
<dbReference type="FunFam" id="3.60.110.10:FF:000010">
    <property type="entry name" value="Carbon-nitrogen hydrolase"/>
    <property type="match status" value="1"/>
</dbReference>
<dbReference type="Proteomes" id="UP001195483">
    <property type="component" value="Unassembled WGS sequence"/>
</dbReference>
<accession>A0AAE0W8I8</accession>
<dbReference type="GO" id="GO:0033388">
    <property type="term" value="P:putrescine biosynthetic process from arginine"/>
    <property type="evidence" value="ECO:0007669"/>
    <property type="project" value="TreeGrafter"/>
</dbReference>
<dbReference type="InterPro" id="IPR036526">
    <property type="entry name" value="C-N_Hydrolase_sf"/>
</dbReference>
<dbReference type="InterPro" id="IPR001041">
    <property type="entry name" value="2Fe-2S_ferredoxin-type"/>
</dbReference>
<dbReference type="EMBL" id="JAEAOA010000085">
    <property type="protein sequence ID" value="KAK3605039.1"/>
    <property type="molecule type" value="Genomic_DNA"/>
</dbReference>
<dbReference type="Pfam" id="PF00795">
    <property type="entry name" value="CN_hydrolase"/>
    <property type="match status" value="1"/>
</dbReference>
<evidence type="ECO:0000256" key="5">
    <source>
        <dbReference type="ARBA" id="ARBA00023014"/>
    </source>
</evidence>
<evidence type="ECO:0000256" key="1">
    <source>
        <dbReference type="ARBA" id="ARBA00022714"/>
    </source>
</evidence>
<sequence length="372" mass="42273">MPKITVTFHNHPDKVNEINVDEGTTILEAMMESHIELQHNCGGVCACSTCHVIVKKGEDNLSKMTDEEEEQLDEATGLTIHSRLGCQTIIYGDASIHIPDQSIYLERAENEIRALAKSGANIICLQELFTTPYFCQTEDYAPFEYAESLTVEADIISRFSKIAKSLNVVLILPLFEKRARGVYHNSAAVVNADGSFLGLYRKMHIPDDPGFYEKFYFSQGDLGFKVFKTKYATIGVLICWDQWFPEAARITALLGADIIFYPTAIGWANAEASNEVRQNQLDAWLTIQKSHAIANGVFVVSVNRVGIEKNINFWGHTFVCNPFGKLIKSCTANEEHLITELHLKELDFFRQHWPFFRDRRIESYKDIEKRFA</sequence>
<dbReference type="GO" id="GO:0051537">
    <property type="term" value="F:2 iron, 2 sulfur cluster binding"/>
    <property type="evidence" value="ECO:0007669"/>
    <property type="project" value="UniProtKB-KW"/>
</dbReference>
<keyword evidence="1" id="KW-0001">2Fe-2S</keyword>
<evidence type="ECO:0000256" key="4">
    <source>
        <dbReference type="ARBA" id="ARBA00023004"/>
    </source>
</evidence>
<reference evidence="8" key="3">
    <citation type="submission" date="2023-05" db="EMBL/GenBank/DDBJ databases">
        <authorList>
            <person name="Smith C.H."/>
        </authorList>
    </citation>
    <scope>NUCLEOTIDE SEQUENCE</scope>
    <source>
        <strain evidence="8">CHS0354</strain>
        <tissue evidence="8">Mantle</tissue>
    </source>
</reference>
<gene>
    <name evidence="8" type="ORF">CHS0354_000705</name>
</gene>
<dbReference type="Gene3D" id="3.10.20.30">
    <property type="match status" value="1"/>
</dbReference>
<dbReference type="PANTHER" id="PTHR43674:SF2">
    <property type="entry name" value="BETA-UREIDOPROPIONASE"/>
    <property type="match status" value="1"/>
</dbReference>
<evidence type="ECO:0000259" key="7">
    <source>
        <dbReference type="PROSITE" id="PS51085"/>
    </source>
</evidence>
<evidence type="ECO:0000259" key="6">
    <source>
        <dbReference type="PROSITE" id="PS50263"/>
    </source>
</evidence>
<dbReference type="InterPro" id="IPR036010">
    <property type="entry name" value="2Fe-2S_ferredoxin-like_sf"/>
</dbReference>
<dbReference type="PROSITE" id="PS51085">
    <property type="entry name" value="2FE2S_FER_2"/>
    <property type="match status" value="1"/>
</dbReference>
<feature type="domain" description="2Fe-2S ferredoxin-type" evidence="7">
    <location>
        <begin position="2"/>
        <end position="102"/>
    </location>
</feature>
<keyword evidence="3" id="KW-0378">Hydrolase</keyword>
<dbReference type="InterPro" id="IPR001055">
    <property type="entry name" value="Adrenodoxin-like"/>
</dbReference>
<comment type="caution">
    <text evidence="8">The sequence shown here is derived from an EMBL/GenBank/DDBJ whole genome shotgun (WGS) entry which is preliminary data.</text>
</comment>
<keyword evidence="5" id="KW-0411">Iron-sulfur</keyword>
<keyword evidence="2" id="KW-0479">Metal-binding</keyword>
<dbReference type="PRINTS" id="PR00355">
    <property type="entry name" value="ADRENODOXIN"/>
</dbReference>
<protein>
    <recommendedName>
        <fullName evidence="10">Carbon-nitrogen hydrolase</fullName>
    </recommendedName>
</protein>
<dbReference type="InterPro" id="IPR003010">
    <property type="entry name" value="C-N_Hydrolase"/>
</dbReference>
<dbReference type="CDD" id="cd07573">
    <property type="entry name" value="CPA"/>
    <property type="match status" value="1"/>
</dbReference>
<dbReference type="SUPFAM" id="SSF56317">
    <property type="entry name" value="Carbon-nitrogen hydrolase"/>
    <property type="match status" value="1"/>
</dbReference>
<dbReference type="SUPFAM" id="SSF54292">
    <property type="entry name" value="2Fe-2S ferredoxin-like"/>
    <property type="match status" value="1"/>
</dbReference>
<dbReference type="Gene3D" id="3.60.110.10">
    <property type="entry name" value="Carbon-nitrogen hydrolase"/>
    <property type="match status" value="1"/>
</dbReference>
<proteinExistence type="predicted"/>
<reference evidence="8" key="2">
    <citation type="journal article" date="2021" name="Genome Biol. Evol.">
        <title>Developing a high-quality reference genome for a parasitic bivalve with doubly uniparental inheritance (Bivalvia: Unionida).</title>
        <authorList>
            <person name="Smith C.H."/>
        </authorList>
    </citation>
    <scope>NUCLEOTIDE SEQUENCE</scope>
    <source>
        <strain evidence="8">CHS0354</strain>
        <tissue evidence="8">Mantle</tissue>
    </source>
</reference>
<organism evidence="8 9">
    <name type="scientific">Potamilus streckersoni</name>
    <dbReference type="NCBI Taxonomy" id="2493646"/>
    <lineage>
        <taxon>Eukaryota</taxon>
        <taxon>Metazoa</taxon>
        <taxon>Spiralia</taxon>
        <taxon>Lophotrochozoa</taxon>
        <taxon>Mollusca</taxon>
        <taxon>Bivalvia</taxon>
        <taxon>Autobranchia</taxon>
        <taxon>Heteroconchia</taxon>
        <taxon>Palaeoheterodonta</taxon>
        <taxon>Unionida</taxon>
        <taxon>Unionoidea</taxon>
        <taxon>Unionidae</taxon>
        <taxon>Ambleminae</taxon>
        <taxon>Lampsilini</taxon>
        <taxon>Potamilus</taxon>
    </lineage>
</organism>